<reference evidence="1 2" key="1">
    <citation type="submission" date="2024-12" db="EMBL/GenBank/DDBJ databases">
        <title>The coexistence of Mycolicibacterium septicum and Mycolicibacterium nivoides in clinical samples.</title>
        <authorList>
            <person name="Wang C."/>
            <person name="Feng Y."/>
            <person name="Zong Z."/>
        </authorList>
    </citation>
    <scope>NUCLEOTIDE SEQUENCE [LARGE SCALE GENOMIC DNA]</scope>
    <source>
        <strain evidence="1 2">120309</strain>
    </source>
</reference>
<proteinExistence type="predicted"/>
<evidence type="ECO:0000313" key="1">
    <source>
        <dbReference type="EMBL" id="MFN6543088.1"/>
    </source>
</evidence>
<name>A0ABW9L754_9MYCO</name>
<protein>
    <submittedName>
        <fullName evidence="1">Uncharacterized protein</fullName>
    </submittedName>
</protein>
<comment type="caution">
    <text evidence="1">The sequence shown here is derived from an EMBL/GenBank/DDBJ whole genome shotgun (WGS) entry which is preliminary data.</text>
</comment>
<dbReference type="EMBL" id="JBKBDD010000002">
    <property type="protein sequence ID" value="MFN6543088.1"/>
    <property type="molecule type" value="Genomic_DNA"/>
</dbReference>
<accession>A0ABW9L754</accession>
<dbReference type="RefSeq" id="WP_205264049.1">
    <property type="nucleotide sequence ID" value="NZ_JBKBDD010000002.1"/>
</dbReference>
<dbReference type="Proteomes" id="UP001635816">
    <property type="component" value="Unassembled WGS sequence"/>
</dbReference>
<organism evidence="1 2">
    <name type="scientific">Mycolicibacterium nivoides</name>
    <dbReference type="NCBI Taxonomy" id="2487344"/>
    <lineage>
        <taxon>Bacteria</taxon>
        <taxon>Bacillati</taxon>
        <taxon>Actinomycetota</taxon>
        <taxon>Actinomycetes</taxon>
        <taxon>Mycobacteriales</taxon>
        <taxon>Mycobacteriaceae</taxon>
        <taxon>Mycolicibacterium</taxon>
    </lineage>
</organism>
<keyword evidence="2" id="KW-1185">Reference proteome</keyword>
<sequence>MAFPLLKLMDLTGPLQFPKQVNFVVFLPNGDRFLRTTVQLEPNAELERNLFEFDNQMFVGFTSDTQIHIGLTGPANQALGDQIIEAVDINKPNEKFLDIPVNGVPGSIGYTLGYRVLSG</sequence>
<gene>
    <name evidence="1" type="ORF">ACK4CT_07830</name>
</gene>
<evidence type="ECO:0000313" key="2">
    <source>
        <dbReference type="Proteomes" id="UP001635816"/>
    </source>
</evidence>